<dbReference type="SUPFAM" id="SSF53633">
    <property type="entry name" value="Carbamate kinase-like"/>
    <property type="match status" value="1"/>
</dbReference>
<dbReference type="GO" id="GO:0003723">
    <property type="term" value="F:RNA binding"/>
    <property type="evidence" value="ECO:0007669"/>
    <property type="project" value="InterPro"/>
</dbReference>
<dbReference type="InterPro" id="IPR019797">
    <property type="entry name" value="Glutamate_5-kinase_CS"/>
</dbReference>
<dbReference type="EMBL" id="CAEZUA010000019">
    <property type="protein sequence ID" value="CAB4585660.1"/>
    <property type="molecule type" value="Genomic_DNA"/>
</dbReference>
<dbReference type="PIRSF" id="PIRSF000729">
    <property type="entry name" value="GK"/>
    <property type="match status" value="1"/>
</dbReference>
<dbReference type="PANTHER" id="PTHR43654">
    <property type="entry name" value="GLUTAMATE 5-KINASE"/>
    <property type="match status" value="1"/>
</dbReference>
<feature type="domain" description="PUA" evidence="8">
    <location>
        <begin position="284"/>
        <end position="363"/>
    </location>
</feature>
<dbReference type="Gene3D" id="3.40.1160.10">
    <property type="entry name" value="Acetylglutamate kinase-like"/>
    <property type="match status" value="2"/>
</dbReference>
<dbReference type="CDD" id="cd21157">
    <property type="entry name" value="PUA_G5K"/>
    <property type="match status" value="1"/>
</dbReference>
<dbReference type="NCBIfam" id="TIGR01027">
    <property type="entry name" value="proB"/>
    <property type="match status" value="1"/>
</dbReference>
<evidence type="ECO:0000256" key="1">
    <source>
        <dbReference type="ARBA" id="ARBA00022490"/>
    </source>
</evidence>
<evidence type="ECO:0000313" key="9">
    <source>
        <dbReference type="EMBL" id="CAB4585660.1"/>
    </source>
</evidence>
<dbReference type="GO" id="GO:0004349">
    <property type="term" value="F:glutamate 5-kinase activity"/>
    <property type="evidence" value="ECO:0007669"/>
    <property type="project" value="InterPro"/>
</dbReference>
<dbReference type="PROSITE" id="PS00902">
    <property type="entry name" value="GLUTAMATE_5_KINASE"/>
    <property type="match status" value="1"/>
</dbReference>
<dbReference type="Pfam" id="PF00696">
    <property type="entry name" value="AA_kinase"/>
    <property type="match status" value="1"/>
</dbReference>
<accession>A0A6J6FAR1</accession>
<keyword evidence="3" id="KW-0641">Proline biosynthesis</keyword>
<evidence type="ECO:0000256" key="2">
    <source>
        <dbReference type="ARBA" id="ARBA00022605"/>
    </source>
</evidence>
<proteinExistence type="inferred from homology"/>
<dbReference type="SMART" id="SM00359">
    <property type="entry name" value="PUA"/>
    <property type="match status" value="1"/>
</dbReference>
<dbReference type="HAMAP" id="MF_00456">
    <property type="entry name" value="ProB"/>
    <property type="match status" value="1"/>
</dbReference>
<reference evidence="9" key="1">
    <citation type="submission" date="2020-05" db="EMBL/GenBank/DDBJ databases">
        <authorList>
            <person name="Chiriac C."/>
            <person name="Salcher M."/>
            <person name="Ghai R."/>
            <person name="Kavagutti S V."/>
        </authorList>
    </citation>
    <scope>NUCLEOTIDE SEQUENCE</scope>
</reference>
<evidence type="ECO:0000256" key="6">
    <source>
        <dbReference type="ARBA" id="ARBA00022777"/>
    </source>
</evidence>
<protein>
    <submittedName>
        <fullName evidence="9">Unannotated protein</fullName>
    </submittedName>
</protein>
<dbReference type="InterPro" id="IPR001048">
    <property type="entry name" value="Asp/Glu/Uridylate_kinase"/>
</dbReference>
<dbReference type="InterPro" id="IPR036974">
    <property type="entry name" value="PUA_sf"/>
</dbReference>
<dbReference type="SUPFAM" id="SSF88697">
    <property type="entry name" value="PUA domain-like"/>
    <property type="match status" value="1"/>
</dbReference>
<dbReference type="InterPro" id="IPR015947">
    <property type="entry name" value="PUA-like_sf"/>
</dbReference>
<keyword evidence="4" id="KW-0808">Transferase</keyword>
<gene>
    <name evidence="9" type="ORF">UFOPK1773_00468</name>
</gene>
<dbReference type="InterPro" id="IPR002478">
    <property type="entry name" value="PUA"/>
</dbReference>
<dbReference type="Gene3D" id="2.30.130.10">
    <property type="entry name" value="PUA domain"/>
    <property type="match status" value="1"/>
</dbReference>
<dbReference type="InterPro" id="IPR005715">
    <property type="entry name" value="Glu_5kinase/COase_Synthase"/>
</dbReference>
<keyword evidence="7" id="KW-0067">ATP-binding</keyword>
<dbReference type="FunFam" id="3.40.1160.10:FF:000018">
    <property type="entry name" value="Glutamate 5-kinase"/>
    <property type="match status" value="1"/>
</dbReference>
<dbReference type="InterPro" id="IPR036393">
    <property type="entry name" value="AceGlu_kinase-like_sf"/>
</dbReference>
<organism evidence="9">
    <name type="scientific">freshwater metagenome</name>
    <dbReference type="NCBI Taxonomy" id="449393"/>
    <lineage>
        <taxon>unclassified sequences</taxon>
        <taxon>metagenomes</taxon>
        <taxon>ecological metagenomes</taxon>
    </lineage>
</organism>
<dbReference type="PANTHER" id="PTHR43654:SF1">
    <property type="entry name" value="ISOPENTENYL PHOSPHATE KINASE"/>
    <property type="match status" value="1"/>
</dbReference>
<dbReference type="InterPro" id="IPR001057">
    <property type="entry name" value="Glu/AcGlu_kinase"/>
</dbReference>
<dbReference type="CDD" id="cd04242">
    <property type="entry name" value="AAK_G5K_ProB"/>
    <property type="match status" value="1"/>
</dbReference>
<evidence type="ECO:0000256" key="4">
    <source>
        <dbReference type="ARBA" id="ARBA00022679"/>
    </source>
</evidence>
<sequence length="375" mass="39312">MSSTMNREQIFKAKRIVVKIGSSSLTGSAGSFLDEKAVNALVDFVVVARDRGAEVAVVSSGAIAAGLAPLGLKARPKDLATQQAAASVGQGLLIHRYTESLARHHVTASQVLLTTQDIVRREHYQNAQRTIDKLLSLGVVPIINENDSVGTQEIRFGDNDRLAALVSMLIGADLLILVSDINALYDAPPTTPGAKRIGDVHSLKDIDESTLGGSGSAGVGSGGMVTKVEAARIATGAGIPTLLTTLAEAPDAVLGKDFGTFFHAQSSKNNSRMLWLAHASTPHGRLILDDGAVTAVLERGVSLLPAGVTSVEGEFSAGDAVELASKSGKVIARGLVAFDSAEIPQMLGRSTKELAKELGPEYERELVHRDDLVLL</sequence>
<keyword evidence="6" id="KW-0418">Kinase</keyword>
<dbReference type="GO" id="GO:0005829">
    <property type="term" value="C:cytosol"/>
    <property type="evidence" value="ECO:0007669"/>
    <property type="project" value="TreeGrafter"/>
</dbReference>
<dbReference type="AlphaFoldDB" id="A0A6J6FAR1"/>
<keyword evidence="2" id="KW-0028">Amino-acid biosynthesis</keyword>
<dbReference type="InterPro" id="IPR011529">
    <property type="entry name" value="Glu_5kinase"/>
</dbReference>
<evidence type="ECO:0000256" key="5">
    <source>
        <dbReference type="ARBA" id="ARBA00022741"/>
    </source>
</evidence>
<name>A0A6J6FAR1_9ZZZZ</name>
<evidence type="ECO:0000256" key="7">
    <source>
        <dbReference type="ARBA" id="ARBA00022840"/>
    </source>
</evidence>
<dbReference type="PRINTS" id="PR00474">
    <property type="entry name" value="GLU5KINASE"/>
</dbReference>
<dbReference type="Pfam" id="PF01472">
    <property type="entry name" value="PUA"/>
    <property type="match status" value="1"/>
</dbReference>
<evidence type="ECO:0000259" key="8">
    <source>
        <dbReference type="SMART" id="SM00359"/>
    </source>
</evidence>
<dbReference type="PROSITE" id="PS50890">
    <property type="entry name" value="PUA"/>
    <property type="match status" value="1"/>
</dbReference>
<dbReference type="GO" id="GO:0008652">
    <property type="term" value="P:amino acid biosynthetic process"/>
    <property type="evidence" value="ECO:0007669"/>
    <property type="project" value="UniProtKB-KW"/>
</dbReference>
<dbReference type="GO" id="GO:0005524">
    <property type="term" value="F:ATP binding"/>
    <property type="evidence" value="ECO:0007669"/>
    <property type="project" value="UniProtKB-KW"/>
</dbReference>
<dbReference type="InterPro" id="IPR041739">
    <property type="entry name" value="G5K_ProB"/>
</dbReference>
<keyword evidence="5" id="KW-0547">Nucleotide-binding</keyword>
<keyword evidence="1" id="KW-0963">Cytoplasm</keyword>
<evidence type="ECO:0000256" key="3">
    <source>
        <dbReference type="ARBA" id="ARBA00022650"/>
    </source>
</evidence>